<name>W2YMG2_PHYNI</name>
<dbReference type="AlphaFoldDB" id="W2YMG2"/>
<evidence type="ECO:0000256" key="2">
    <source>
        <dbReference type="ARBA" id="ARBA00022771"/>
    </source>
</evidence>
<dbReference type="Proteomes" id="UP000018948">
    <property type="component" value="Unassembled WGS sequence"/>
</dbReference>
<keyword evidence="1" id="KW-0479">Metal-binding</keyword>
<dbReference type="InterPro" id="IPR003656">
    <property type="entry name" value="Znf_BED"/>
</dbReference>
<sequence length="152" mass="17113">MAHAHFQTSRVLLKPPPLTDMGKHEIWKHFTKVVPAQKGVKQHPDVQCNYCNKMIYNAQRKKNLAPHFAGKKKKRECQEVPPDVARRCGHITPVRSSSARRALFGNDGHVIPRSFVCRATKVEASGRSLQSPSPRLCSSRVVAFMVLSRCCL</sequence>
<reference evidence="6 7" key="1">
    <citation type="submission" date="2013-11" db="EMBL/GenBank/DDBJ databases">
        <title>The Genome Sequence of Phytophthora parasitica P10297.</title>
        <authorList>
            <consortium name="The Broad Institute Genomics Platform"/>
            <person name="Russ C."/>
            <person name="Tyler B."/>
            <person name="Panabieres F."/>
            <person name="Shan W."/>
            <person name="Tripathy S."/>
            <person name="Grunwald N."/>
            <person name="Machado M."/>
            <person name="Johnson C.S."/>
            <person name="Walker B."/>
            <person name="Young S.K."/>
            <person name="Zeng Q."/>
            <person name="Gargeya S."/>
            <person name="Fitzgerald M."/>
            <person name="Haas B."/>
            <person name="Abouelleil A."/>
            <person name="Allen A.W."/>
            <person name="Alvarado L."/>
            <person name="Arachchi H.M."/>
            <person name="Berlin A.M."/>
            <person name="Chapman S.B."/>
            <person name="Gainer-Dewar J."/>
            <person name="Goldberg J."/>
            <person name="Griggs A."/>
            <person name="Gujja S."/>
            <person name="Hansen M."/>
            <person name="Howarth C."/>
            <person name="Imamovic A."/>
            <person name="Ireland A."/>
            <person name="Larimer J."/>
            <person name="McCowan C."/>
            <person name="Murphy C."/>
            <person name="Pearson M."/>
            <person name="Poon T.W."/>
            <person name="Priest M."/>
            <person name="Roberts A."/>
            <person name="Saif S."/>
            <person name="Shea T."/>
            <person name="Sisk P."/>
            <person name="Sykes S."/>
            <person name="Wortman J."/>
            <person name="Nusbaum C."/>
            <person name="Birren B."/>
        </authorList>
    </citation>
    <scope>NUCLEOTIDE SEQUENCE [LARGE SCALE GENOMIC DNA]</scope>
    <source>
        <strain evidence="6 7">P10297</strain>
    </source>
</reference>
<keyword evidence="2 4" id="KW-0863">Zinc-finger</keyword>
<dbReference type="GO" id="GO:0003677">
    <property type="term" value="F:DNA binding"/>
    <property type="evidence" value="ECO:0007669"/>
    <property type="project" value="InterPro"/>
</dbReference>
<evidence type="ECO:0000313" key="6">
    <source>
        <dbReference type="EMBL" id="ETP36121.1"/>
    </source>
</evidence>
<evidence type="ECO:0000256" key="3">
    <source>
        <dbReference type="ARBA" id="ARBA00022833"/>
    </source>
</evidence>
<accession>W2YMG2</accession>
<feature type="domain" description="BED-type" evidence="5">
    <location>
        <begin position="21"/>
        <end position="84"/>
    </location>
</feature>
<dbReference type="GO" id="GO:0008270">
    <property type="term" value="F:zinc ion binding"/>
    <property type="evidence" value="ECO:0007669"/>
    <property type="project" value="UniProtKB-KW"/>
</dbReference>
<proteinExistence type="predicted"/>
<organism evidence="6 7">
    <name type="scientific">Phytophthora nicotianae P10297</name>
    <dbReference type="NCBI Taxonomy" id="1317064"/>
    <lineage>
        <taxon>Eukaryota</taxon>
        <taxon>Sar</taxon>
        <taxon>Stramenopiles</taxon>
        <taxon>Oomycota</taxon>
        <taxon>Peronosporomycetes</taxon>
        <taxon>Peronosporales</taxon>
        <taxon>Peronosporaceae</taxon>
        <taxon>Phytophthora</taxon>
    </lineage>
</organism>
<gene>
    <name evidence="6" type="ORF">F442_15851</name>
</gene>
<evidence type="ECO:0000313" key="7">
    <source>
        <dbReference type="Proteomes" id="UP000018948"/>
    </source>
</evidence>
<evidence type="ECO:0000256" key="4">
    <source>
        <dbReference type="PROSITE-ProRule" id="PRU00027"/>
    </source>
</evidence>
<dbReference type="PROSITE" id="PS50808">
    <property type="entry name" value="ZF_BED"/>
    <property type="match status" value="1"/>
</dbReference>
<evidence type="ECO:0000256" key="1">
    <source>
        <dbReference type="ARBA" id="ARBA00022723"/>
    </source>
</evidence>
<protein>
    <recommendedName>
        <fullName evidence="5">BED-type domain-containing protein</fullName>
    </recommendedName>
</protein>
<keyword evidence="3" id="KW-0862">Zinc</keyword>
<evidence type="ECO:0000259" key="5">
    <source>
        <dbReference type="PROSITE" id="PS50808"/>
    </source>
</evidence>
<dbReference type="EMBL" id="ANIY01003344">
    <property type="protein sequence ID" value="ETP36121.1"/>
    <property type="molecule type" value="Genomic_DNA"/>
</dbReference>
<comment type="caution">
    <text evidence="6">The sequence shown here is derived from an EMBL/GenBank/DDBJ whole genome shotgun (WGS) entry which is preliminary data.</text>
</comment>